<feature type="chain" id="PRO_5046082119" evidence="2">
    <location>
        <begin position="21"/>
        <end position="304"/>
    </location>
</feature>
<proteinExistence type="predicted"/>
<dbReference type="RefSeq" id="WP_117949023.1">
    <property type="nucleotide sequence ID" value="NZ_JBBMEZ010000005.1"/>
</dbReference>
<evidence type="ECO:0000256" key="2">
    <source>
        <dbReference type="SAM" id="SignalP"/>
    </source>
</evidence>
<protein>
    <submittedName>
        <fullName evidence="4">Prolyl oligopeptidase family serine peptidase</fullName>
    </submittedName>
</protein>
<feature type="domain" description="Peptidase S9 prolyl oligopeptidase catalytic" evidence="3">
    <location>
        <begin position="123"/>
        <end position="292"/>
    </location>
</feature>
<evidence type="ECO:0000313" key="5">
    <source>
        <dbReference type="Proteomes" id="UP001490816"/>
    </source>
</evidence>
<reference evidence="4 5" key="1">
    <citation type="submission" date="2024-03" db="EMBL/GenBank/DDBJ databases">
        <title>Human intestinal bacterial collection.</title>
        <authorList>
            <person name="Pauvert C."/>
            <person name="Hitch T.C.A."/>
            <person name="Clavel T."/>
        </authorList>
    </citation>
    <scope>NUCLEOTIDE SEQUENCE [LARGE SCALE GENOMIC DNA]</scope>
    <source>
        <strain evidence="4 5">CLA-JM-H38</strain>
    </source>
</reference>
<dbReference type="Pfam" id="PF00326">
    <property type="entry name" value="Peptidase_S9"/>
    <property type="match status" value="1"/>
</dbReference>
<dbReference type="InterPro" id="IPR029058">
    <property type="entry name" value="AB_hydrolase_fold"/>
</dbReference>
<dbReference type="EMBL" id="JBBMEZ010000005">
    <property type="protein sequence ID" value="MEQ2469324.1"/>
    <property type="molecule type" value="Genomic_DNA"/>
</dbReference>
<evidence type="ECO:0000259" key="3">
    <source>
        <dbReference type="Pfam" id="PF00326"/>
    </source>
</evidence>
<dbReference type="PROSITE" id="PS51257">
    <property type="entry name" value="PROKAR_LIPOPROTEIN"/>
    <property type="match status" value="1"/>
</dbReference>
<comment type="caution">
    <text evidence="4">The sequence shown here is derived from an EMBL/GenBank/DDBJ whole genome shotgun (WGS) entry which is preliminary data.</text>
</comment>
<organism evidence="4 5">
    <name type="scientific">Ruminococcoides intestinale</name>
    <dbReference type="NCBI Taxonomy" id="3133162"/>
    <lineage>
        <taxon>Bacteria</taxon>
        <taxon>Bacillati</taxon>
        <taxon>Bacillota</taxon>
        <taxon>Clostridia</taxon>
        <taxon>Eubacteriales</taxon>
        <taxon>Oscillospiraceae</taxon>
        <taxon>Ruminococcoides</taxon>
    </lineage>
</organism>
<dbReference type="Gene3D" id="3.40.50.1820">
    <property type="entry name" value="alpha/beta hydrolase"/>
    <property type="match status" value="1"/>
</dbReference>
<name>A0ABV1FBQ4_9FIRM</name>
<dbReference type="PANTHER" id="PTHR42776:SF27">
    <property type="entry name" value="DIPEPTIDYL PEPTIDASE FAMILY MEMBER 6"/>
    <property type="match status" value="1"/>
</dbReference>
<dbReference type="InterPro" id="IPR001375">
    <property type="entry name" value="Peptidase_S9_cat"/>
</dbReference>
<keyword evidence="1" id="KW-0378">Hydrolase</keyword>
<dbReference type="SUPFAM" id="SSF53474">
    <property type="entry name" value="alpha/beta-Hydrolases"/>
    <property type="match status" value="1"/>
</dbReference>
<feature type="signal peptide" evidence="2">
    <location>
        <begin position="1"/>
        <end position="20"/>
    </location>
</feature>
<evidence type="ECO:0000256" key="1">
    <source>
        <dbReference type="ARBA" id="ARBA00022801"/>
    </source>
</evidence>
<dbReference type="PANTHER" id="PTHR42776">
    <property type="entry name" value="SERINE PEPTIDASE S9 FAMILY MEMBER"/>
    <property type="match status" value="1"/>
</dbReference>
<accession>A0ABV1FBQ4</accession>
<sequence>MKKFLCINISVILLFLFALSGCSENIEIAEDNIYNFINYQNEEVYDIEQIELSNSLSKSCISYKFTYISDGYQVKAYISIPLSLVENQSLGKCILYNRGGNSKIGLLGDEDTAKLCVLTNRIIVASQYRGAGGGSGKDEFGGKDLNDVIKLIDLCETHFDFINMKDFCVAGVSRGGMMTYMTAKQDNRVKGIIAISAVSDLFQSYEAREDMQKLLYNYIGTTPEQNPEEYEKRSAIYWTEEITVPVLIIHSKYDEQVSFSQAEDLYKKLKQNNKHIYFSVRDDNIHGLSDGDLEVILDWLDTNI</sequence>
<evidence type="ECO:0000313" key="4">
    <source>
        <dbReference type="EMBL" id="MEQ2469324.1"/>
    </source>
</evidence>
<gene>
    <name evidence="4" type="ORF">WMO39_03100</name>
</gene>
<keyword evidence="5" id="KW-1185">Reference proteome</keyword>
<keyword evidence="2" id="KW-0732">Signal</keyword>
<dbReference type="Proteomes" id="UP001490816">
    <property type="component" value="Unassembled WGS sequence"/>
</dbReference>